<feature type="transmembrane region" description="Helical" evidence="10">
    <location>
        <begin position="281"/>
        <end position="300"/>
    </location>
</feature>
<dbReference type="GO" id="GO:0006935">
    <property type="term" value="P:chemotaxis"/>
    <property type="evidence" value="ECO:0007669"/>
    <property type="project" value="UniProtKB-KW"/>
</dbReference>
<dbReference type="Proteomes" id="UP000463051">
    <property type="component" value="Unassembled WGS sequence"/>
</dbReference>
<proteinExistence type="inferred from homology"/>
<dbReference type="AlphaFoldDB" id="A0A7X2L2H0"/>
<keyword evidence="14" id="KW-1185">Reference proteome</keyword>
<dbReference type="SMART" id="SM00304">
    <property type="entry name" value="HAMP"/>
    <property type="match status" value="1"/>
</dbReference>
<evidence type="ECO:0000256" key="8">
    <source>
        <dbReference type="ARBA" id="ARBA00029447"/>
    </source>
</evidence>
<accession>A0A7X2L2H0</accession>
<evidence type="ECO:0000256" key="7">
    <source>
        <dbReference type="ARBA" id="ARBA00023224"/>
    </source>
</evidence>
<keyword evidence="6 10" id="KW-0472">Membrane</keyword>
<keyword evidence="3" id="KW-0145">Chemotaxis</keyword>
<dbReference type="Pfam" id="PF02743">
    <property type="entry name" value="dCache_1"/>
    <property type="match status" value="1"/>
</dbReference>
<dbReference type="PANTHER" id="PTHR32089">
    <property type="entry name" value="METHYL-ACCEPTING CHEMOTAXIS PROTEIN MCPB"/>
    <property type="match status" value="1"/>
</dbReference>
<dbReference type="GO" id="GO:0005886">
    <property type="term" value="C:plasma membrane"/>
    <property type="evidence" value="ECO:0007669"/>
    <property type="project" value="UniProtKB-SubCell"/>
</dbReference>
<dbReference type="SUPFAM" id="SSF58104">
    <property type="entry name" value="Methyl-accepting chemotaxis protein (MCP) signaling domain"/>
    <property type="match status" value="1"/>
</dbReference>
<dbReference type="CDD" id="cd12912">
    <property type="entry name" value="PDC2_MCP_like"/>
    <property type="match status" value="1"/>
</dbReference>
<name>A0A7X2L2H0_9BACL</name>
<evidence type="ECO:0000259" key="11">
    <source>
        <dbReference type="PROSITE" id="PS50111"/>
    </source>
</evidence>
<gene>
    <name evidence="13" type="ORF">GJB61_14470</name>
</gene>
<dbReference type="InterPro" id="IPR004089">
    <property type="entry name" value="MCPsignal_dom"/>
</dbReference>
<dbReference type="SMART" id="SM00283">
    <property type="entry name" value="MA"/>
    <property type="match status" value="1"/>
</dbReference>
<feature type="domain" description="Methyl-accepting transducer" evidence="11">
    <location>
        <begin position="372"/>
        <end position="622"/>
    </location>
</feature>
<keyword evidence="2" id="KW-1003">Cell membrane</keyword>
<dbReference type="InterPro" id="IPR033479">
    <property type="entry name" value="dCache_1"/>
</dbReference>
<sequence>MHKKTRMNIRSKLVLTYLLVLLVPSLIIGWQTYQTASTEVGNQLMNNATESVSAVNGIINANIQAKIDDINYFASQISSDAVNSEANGETSAALKARMKEYATLHPDVMDIYVGTSRGKTIHATDTRLPDGYDPRKDNSYVDALKHGKGIVISPAFQTVNNEIVIAISSVLEGGNGVMAMNLNLSKLSELTSLKVGEKGYIFIIDSSKKFLVHPTETIGKESNLDFIKKMFEKEAGTFDYVYKDAQKKMTYEQNALTGWRIGGTISKDEVLTATDGIRNKAFIVIAISVLFALVLIYINVRSILQPIHRLGKATEVIAKGDLSEDIGAFRKDEIGMLAENFRTMVSNLREMIIGVQEMTDNVSSSAEELTAGADQTTQAIEHVTIAIQEVAAGTERQVNSVQRGMDSTAATTNEVGQISELMQQVSVMMDKTSLSAAEGNESVISVVDKINSIHQTVEELGGVIDNLNDRASHIVGIVDVITGIARQTNLLALNASIEAARAGEHGRGFAVVATEVRKLAEESEKSARLISEQIASINGEMKQATATMENAKERVSEGIMAVDTTGRSFSRIRRAVKGAAEKIVDMGGAVHTLTAEADSMDKAIQEIRSITEESASNAETISAAAQEQLASVEEIASSSADLSHLADELQKLVGRFKLYAINGEAEAIPILQPTTEQEPERESAF</sequence>
<comment type="subcellular location">
    <subcellularLocation>
        <location evidence="1">Cell membrane</location>
        <topology evidence="1">Multi-pass membrane protein</topology>
    </subcellularLocation>
</comment>
<dbReference type="PROSITE" id="PS50885">
    <property type="entry name" value="HAMP"/>
    <property type="match status" value="1"/>
</dbReference>
<evidence type="ECO:0000256" key="10">
    <source>
        <dbReference type="SAM" id="Phobius"/>
    </source>
</evidence>
<evidence type="ECO:0000256" key="1">
    <source>
        <dbReference type="ARBA" id="ARBA00004651"/>
    </source>
</evidence>
<dbReference type="PROSITE" id="PS50111">
    <property type="entry name" value="CHEMOTAXIS_TRANSDUC_2"/>
    <property type="match status" value="1"/>
</dbReference>
<evidence type="ECO:0000256" key="9">
    <source>
        <dbReference type="PROSITE-ProRule" id="PRU00284"/>
    </source>
</evidence>
<evidence type="ECO:0000256" key="6">
    <source>
        <dbReference type="ARBA" id="ARBA00023136"/>
    </source>
</evidence>
<evidence type="ECO:0000256" key="5">
    <source>
        <dbReference type="ARBA" id="ARBA00022989"/>
    </source>
</evidence>
<evidence type="ECO:0000256" key="3">
    <source>
        <dbReference type="ARBA" id="ARBA00022500"/>
    </source>
</evidence>
<dbReference type="Pfam" id="PF00672">
    <property type="entry name" value="HAMP"/>
    <property type="match status" value="1"/>
</dbReference>
<dbReference type="Gene3D" id="1.10.287.950">
    <property type="entry name" value="Methyl-accepting chemotaxis protein"/>
    <property type="match status" value="1"/>
</dbReference>
<evidence type="ECO:0000256" key="4">
    <source>
        <dbReference type="ARBA" id="ARBA00022692"/>
    </source>
</evidence>
<evidence type="ECO:0000259" key="12">
    <source>
        <dbReference type="PROSITE" id="PS50885"/>
    </source>
</evidence>
<dbReference type="Gene3D" id="1.10.8.500">
    <property type="entry name" value="HAMP domain in histidine kinase"/>
    <property type="match status" value="1"/>
</dbReference>
<organism evidence="13 14">
    <name type="scientific">Paenibacillus monticola</name>
    <dbReference type="NCBI Taxonomy" id="2666075"/>
    <lineage>
        <taxon>Bacteria</taxon>
        <taxon>Bacillati</taxon>
        <taxon>Bacillota</taxon>
        <taxon>Bacilli</taxon>
        <taxon>Bacillales</taxon>
        <taxon>Paenibacillaceae</taxon>
        <taxon>Paenibacillus</taxon>
    </lineage>
</organism>
<reference evidence="13 14" key="1">
    <citation type="submission" date="2019-11" db="EMBL/GenBank/DDBJ databases">
        <title>Paenibacillus monticola sp. nov., a novel PGPR strain isolated from mountain sample in China.</title>
        <authorList>
            <person name="Zhao Q."/>
            <person name="Li H.-P."/>
            <person name="Zhang J.-L."/>
        </authorList>
    </citation>
    <scope>NUCLEOTIDE SEQUENCE [LARGE SCALE GENOMIC DNA]</scope>
    <source>
        <strain evidence="13 14">LC-T2</strain>
    </source>
</reference>
<keyword evidence="5 10" id="KW-1133">Transmembrane helix</keyword>
<comment type="similarity">
    <text evidence="8">Belongs to the methyl-accepting chemotaxis (MCP) protein family.</text>
</comment>
<dbReference type="InterPro" id="IPR003660">
    <property type="entry name" value="HAMP_dom"/>
</dbReference>
<dbReference type="PANTHER" id="PTHR32089:SF114">
    <property type="entry name" value="METHYL-ACCEPTING CHEMOTAXIS PROTEIN MCPB"/>
    <property type="match status" value="1"/>
</dbReference>
<dbReference type="RefSeq" id="WP_154119189.1">
    <property type="nucleotide sequence ID" value="NZ_WJXB01000004.1"/>
</dbReference>
<feature type="domain" description="HAMP" evidence="12">
    <location>
        <begin position="301"/>
        <end position="353"/>
    </location>
</feature>
<comment type="caution">
    <text evidence="13">The sequence shown here is derived from an EMBL/GenBank/DDBJ whole genome shotgun (WGS) entry which is preliminary data.</text>
</comment>
<dbReference type="CDD" id="cd06225">
    <property type="entry name" value="HAMP"/>
    <property type="match status" value="1"/>
</dbReference>
<dbReference type="GO" id="GO:0007165">
    <property type="term" value="P:signal transduction"/>
    <property type="evidence" value="ECO:0007669"/>
    <property type="project" value="UniProtKB-KW"/>
</dbReference>
<evidence type="ECO:0000256" key="2">
    <source>
        <dbReference type="ARBA" id="ARBA00022475"/>
    </source>
</evidence>
<keyword evidence="4 10" id="KW-0812">Transmembrane</keyword>
<keyword evidence="7 9" id="KW-0807">Transducer</keyword>
<evidence type="ECO:0000313" key="13">
    <source>
        <dbReference type="EMBL" id="MRN54188.1"/>
    </source>
</evidence>
<dbReference type="EMBL" id="WJXB01000004">
    <property type="protein sequence ID" value="MRN54188.1"/>
    <property type="molecule type" value="Genomic_DNA"/>
</dbReference>
<protein>
    <submittedName>
        <fullName evidence="13">HAMP domain-containing protein</fullName>
    </submittedName>
</protein>
<dbReference type="CDD" id="cd11386">
    <property type="entry name" value="MCP_signal"/>
    <property type="match status" value="1"/>
</dbReference>
<evidence type="ECO:0000313" key="14">
    <source>
        <dbReference type="Proteomes" id="UP000463051"/>
    </source>
</evidence>
<dbReference type="Gene3D" id="3.30.450.20">
    <property type="entry name" value="PAS domain"/>
    <property type="match status" value="2"/>
</dbReference>
<dbReference type="Pfam" id="PF00015">
    <property type="entry name" value="MCPsignal"/>
    <property type="match status" value="1"/>
</dbReference>